<sequence>MFSCGMLGCVCVKERGSGIKSVLARIAFPCRVTALFSYLPPSRGQPAASLSLDMNERATECGLVTCPAPT</sequence>
<evidence type="ECO:0000313" key="2">
    <source>
        <dbReference type="Proteomes" id="UP000789524"/>
    </source>
</evidence>
<name>A0A8J2VZK6_9NEOP</name>
<gene>
    <name evidence="1" type="ORF">DCHRY22_LOCUS2827</name>
</gene>
<protein>
    <submittedName>
        <fullName evidence="1">(African queen) hypothetical protein</fullName>
    </submittedName>
</protein>
<dbReference type="AlphaFoldDB" id="A0A8J2VZK6"/>
<keyword evidence="2" id="KW-1185">Reference proteome</keyword>
<organism evidence="1 2">
    <name type="scientific">Danaus chrysippus</name>
    <name type="common">African queen</name>
    <dbReference type="NCBI Taxonomy" id="151541"/>
    <lineage>
        <taxon>Eukaryota</taxon>
        <taxon>Metazoa</taxon>
        <taxon>Ecdysozoa</taxon>
        <taxon>Arthropoda</taxon>
        <taxon>Hexapoda</taxon>
        <taxon>Insecta</taxon>
        <taxon>Pterygota</taxon>
        <taxon>Neoptera</taxon>
        <taxon>Endopterygota</taxon>
        <taxon>Lepidoptera</taxon>
        <taxon>Glossata</taxon>
        <taxon>Ditrysia</taxon>
        <taxon>Papilionoidea</taxon>
        <taxon>Nymphalidae</taxon>
        <taxon>Danainae</taxon>
        <taxon>Danaini</taxon>
        <taxon>Danaina</taxon>
        <taxon>Danaus</taxon>
        <taxon>Anosia</taxon>
    </lineage>
</organism>
<dbReference type="EMBL" id="CAKASE010000046">
    <property type="protein sequence ID" value="CAG9561294.1"/>
    <property type="molecule type" value="Genomic_DNA"/>
</dbReference>
<reference evidence="1" key="1">
    <citation type="submission" date="2021-09" db="EMBL/GenBank/DDBJ databases">
        <authorList>
            <person name="Martin H S."/>
        </authorList>
    </citation>
    <scope>NUCLEOTIDE SEQUENCE</scope>
</reference>
<evidence type="ECO:0000313" key="1">
    <source>
        <dbReference type="EMBL" id="CAG9561294.1"/>
    </source>
</evidence>
<dbReference type="Proteomes" id="UP000789524">
    <property type="component" value="Unassembled WGS sequence"/>
</dbReference>
<comment type="caution">
    <text evidence="1">The sequence shown here is derived from an EMBL/GenBank/DDBJ whole genome shotgun (WGS) entry which is preliminary data.</text>
</comment>
<accession>A0A8J2VZK6</accession>
<proteinExistence type="predicted"/>